<dbReference type="InParanoid" id="W2S5L8"/>
<dbReference type="AlphaFoldDB" id="W2S5L8"/>
<proteinExistence type="predicted"/>
<keyword evidence="2" id="KW-1185">Reference proteome</keyword>
<dbReference type="EMBL" id="KB822717">
    <property type="protein sequence ID" value="ETN43885.1"/>
    <property type="molecule type" value="Genomic_DNA"/>
</dbReference>
<protein>
    <submittedName>
        <fullName evidence="1">Uncharacterized protein</fullName>
    </submittedName>
</protein>
<accession>W2S5L8</accession>
<dbReference type="GeneID" id="19978355"/>
<dbReference type="VEuPathDB" id="FungiDB:HMPREF1541_11016"/>
<dbReference type="Proteomes" id="UP000030752">
    <property type="component" value="Unassembled WGS sequence"/>
</dbReference>
<gene>
    <name evidence="1" type="ORF">HMPREF1541_11016</name>
</gene>
<dbReference type="RefSeq" id="XP_008713907.1">
    <property type="nucleotide sequence ID" value="XM_008715685.1"/>
</dbReference>
<reference evidence="1 2" key="1">
    <citation type="submission" date="2013-03" db="EMBL/GenBank/DDBJ databases">
        <title>The Genome Sequence of Phialophora europaea CBS 101466.</title>
        <authorList>
            <consortium name="The Broad Institute Genomics Platform"/>
            <person name="Cuomo C."/>
            <person name="de Hoog S."/>
            <person name="Gorbushina A."/>
            <person name="Walker B."/>
            <person name="Young S.K."/>
            <person name="Zeng Q."/>
            <person name="Gargeya S."/>
            <person name="Fitzgerald M."/>
            <person name="Haas B."/>
            <person name="Abouelleil A."/>
            <person name="Allen A.W."/>
            <person name="Alvarado L."/>
            <person name="Arachchi H.M."/>
            <person name="Berlin A.M."/>
            <person name="Chapman S.B."/>
            <person name="Gainer-Dewar J."/>
            <person name="Goldberg J."/>
            <person name="Griggs A."/>
            <person name="Gujja S."/>
            <person name="Hansen M."/>
            <person name="Howarth C."/>
            <person name="Imamovic A."/>
            <person name="Ireland A."/>
            <person name="Larimer J."/>
            <person name="McCowan C."/>
            <person name="Murphy C."/>
            <person name="Pearson M."/>
            <person name="Poon T.W."/>
            <person name="Priest M."/>
            <person name="Roberts A."/>
            <person name="Saif S."/>
            <person name="Shea T."/>
            <person name="Sisk P."/>
            <person name="Sykes S."/>
            <person name="Wortman J."/>
            <person name="Nusbaum C."/>
            <person name="Birren B."/>
        </authorList>
    </citation>
    <scope>NUCLEOTIDE SEQUENCE [LARGE SCALE GENOMIC DNA]</scope>
    <source>
        <strain evidence="1 2">CBS 101466</strain>
    </source>
</reference>
<organism evidence="1 2">
    <name type="scientific">Cyphellophora europaea (strain CBS 101466)</name>
    <name type="common">Phialophora europaea</name>
    <dbReference type="NCBI Taxonomy" id="1220924"/>
    <lineage>
        <taxon>Eukaryota</taxon>
        <taxon>Fungi</taxon>
        <taxon>Dikarya</taxon>
        <taxon>Ascomycota</taxon>
        <taxon>Pezizomycotina</taxon>
        <taxon>Eurotiomycetes</taxon>
        <taxon>Chaetothyriomycetidae</taxon>
        <taxon>Chaetothyriales</taxon>
        <taxon>Cyphellophoraceae</taxon>
        <taxon>Cyphellophora</taxon>
    </lineage>
</organism>
<evidence type="ECO:0000313" key="1">
    <source>
        <dbReference type="EMBL" id="ETN43885.1"/>
    </source>
</evidence>
<evidence type="ECO:0000313" key="2">
    <source>
        <dbReference type="Proteomes" id="UP000030752"/>
    </source>
</evidence>
<sequence length="222" mass="24490">MAFQSPDILLGYRLWLQQPTATATQLSSIITQTDMKITPLLFLAASLAQASTNTTDPDFDLNKRGKDDDTKCLVRQLTMGCAPWDSIKRPKTGGAEFIISQQTRPGGPHRFKTISKCINTSVQPEFYQAFRPDTWGCTVATKKEAPDRDNKYLDGGPPKDKNLLTNFNHLVFFSEPGCPPAKRFPHVKVKLVPLAGVDRDGFCTRGFDVATEGAGSFAFAMI</sequence>
<name>W2S5L8_CYPE1</name>
<dbReference type="HOGENOM" id="CLU_1245296_0_0_1"/>